<evidence type="ECO:0000313" key="5">
    <source>
        <dbReference type="EMBL" id="MBK1630064.1"/>
    </source>
</evidence>
<comment type="subcellular location">
    <subcellularLocation>
        <location evidence="1">Membrane</location>
    </subcellularLocation>
</comment>
<reference evidence="5 6" key="1">
    <citation type="journal article" date="2020" name="Microorganisms">
        <title>Osmotic Adaptation and Compatible Solute Biosynthesis of Phototrophic Bacteria as Revealed from Genome Analyses.</title>
        <authorList>
            <person name="Imhoff J.F."/>
            <person name="Rahn T."/>
            <person name="Kunzel S."/>
            <person name="Keller A."/>
            <person name="Neulinger S.C."/>
        </authorList>
    </citation>
    <scope>NUCLEOTIDE SEQUENCE [LARGE SCALE GENOMIC DNA]</scope>
    <source>
        <strain evidence="5 6">DSM 6210</strain>
    </source>
</reference>
<dbReference type="InterPro" id="IPR000184">
    <property type="entry name" value="Bac_surfAg_D15"/>
</dbReference>
<accession>A0ABS1CDV7</accession>
<dbReference type="Proteomes" id="UP000748752">
    <property type="component" value="Unassembled WGS sequence"/>
</dbReference>
<dbReference type="Gene3D" id="3.10.20.310">
    <property type="entry name" value="membrane protein fhac"/>
    <property type="match status" value="1"/>
</dbReference>
<dbReference type="Pfam" id="PF07244">
    <property type="entry name" value="POTRA"/>
    <property type="match status" value="1"/>
</dbReference>
<keyword evidence="2" id="KW-1134">Transmembrane beta strand</keyword>
<dbReference type="InterPro" id="IPR010827">
    <property type="entry name" value="BamA/TamA_POTRA"/>
</dbReference>
<evidence type="ECO:0000259" key="4">
    <source>
        <dbReference type="PROSITE" id="PS51779"/>
    </source>
</evidence>
<dbReference type="PANTHER" id="PTHR12815">
    <property type="entry name" value="SORTING AND ASSEMBLY MACHINERY SAMM50 PROTEIN FAMILY MEMBER"/>
    <property type="match status" value="1"/>
</dbReference>
<keyword evidence="2" id="KW-0812">Transmembrane</keyword>
<dbReference type="Pfam" id="PF01103">
    <property type="entry name" value="Omp85"/>
    <property type="match status" value="1"/>
</dbReference>
<evidence type="ECO:0000256" key="2">
    <source>
        <dbReference type="ARBA" id="ARBA00022452"/>
    </source>
</evidence>
<dbReference type="PANTHER" id="PTHR12815:SF42">
    <property type="entry name" value="BACTERIAL SURFACE ANTIGEN (D15) DOMAIN-CONTAINING PROTEIN"/>
    <property type="match status" value="1"/>
</dbReference>
<dbReference type="PROSITE" id="PS51779">
    <property type="entry name" value="POTRA"/>
    <property type="match status" value="1"/>
</dbReference>
<comment type="caution">
    <text evidence="5">The sequence shown here is derived from an EMBL/GenBank/DDBJ whole genome shotgun (WGS) entry which is preliminary data.</text>
</comment>
<dbReference type="InterPro" id="IPR039910">
    <property type="entry name" value="D15-like"/>
</dbReference>
<evidence type="ECO:0000256" key="3">
    <source>
        <dbReference type="ARBA" id="ARBA00023136"/>
    </source>
</evidence>
<dbReference type="EMBL" id="NRRV01000008">
    <property type="protein sequence ID" value="MBK1630064.1"/>
    <property type="molecule type" value="Genomic_DNA"/>
</dbReference>
<gene>
    <name evidence="5" type="ORF">CKO31_04775</name>
</gene>
<evidence type="ECO:0000256" key="1">
    <source>
        <dbReference type="ARBA" id="ARBA00004370"/>
    </source>
</evidence>
<dbReference type="Gene3D" id="2.40.160.50">
    <property type="entry name" value="membrane protein fhac: a member of the omp85/tpsb transporter family"/>
    <property type="match status" value="1"/>
</dbReference>
<protein>
    <recommendedName>
        <fullName evidence="4">POTRA domain-containing protein</fullName>
    </recommendedName>
</protein>
<keyword evidence="3" id="KW-0472">Membrane</keyword>
<feature type="domain" description="POTRA" evidence="4">
    <location>
        <begin position="241"/>
        <end position="315"/>
    </location>
</feature>
<name>A0ABS1CDV7_9GAMM</name>
<proteinExistence type="predicted"/>
<dbReference type="InterPro" id="IPR034746">
    <property type="entry name" value="POTRA"/>
</dbReference>
<evidence type="ECO:0000313" key="6">
    <source>
        <dbReference type="Proteomes" id="UP000748752"/>
    </source>
</evidence>
<sequence length="673" mass="70598">MTAAPASVCFRGRGDSARLAIGRMAPGGHRRGRAGVGVVLALLLLGLWLPWSAWADVAGLRYEIEIAPTGHAAMDAAIERASLLASLGDDETLVPLALIARAQADRWRIDDVLRSFGYYDAVVDVQLDGRDPADPLLAETLAAGAGLADLPVKIRIDTGPLYRLAEIRVDDAVPEAVQSAVDLRVGEPAEARRVLSAGTAMLEALREDGFAVAQVPPPQATVDHRTRGMAVRYSVDTGPRVAIGGIEITGLERLREGFVRRRLGLAPGEPYSPSRLELARRDLLASEAVAAARVIPATALDADGRLPLAVEVVERKRRTLRVSGAFASDEGGSLLLGWTHRNLFGGAERLSVHGEIGAIDGTSRDSLNYAAGASLRLPDRGRRDLDLAFDLDAVSESLDAYDRDAVTAGAGLELRLSPRLAVAVGAAVERARIAQDGPAEDFRLLSLPLTLGWDGTDAPQDPRRGLRVEAQLVPVPWVQADGPGDGQAFVRADLSASAYLDLTRLGAAGETQDAAAAADDARAQGELAPAAPRSSTVIAGRLALGRIIGADARAVPADWRLYAGGAGSVRGYPYQSIGPRRASNAPAGGDSLLEGSLELRRRLRGPWGMVAFADAGSVTADGLSDLGAVRVGVGLGVRFHTVIGPLRADVAVPLDPYPGDAPVQLYLGIGEAF</sequence>
<keyword evidence="6" id="KW-1185">Reference proteome</keyword>
<organism evidence="5 6">
    <name type="scientific">Thiohalocapsa halophila</name>
    <dbReference type="NCBI Taxonomy" id="69359"/>
    <lineage>
        <taxon>Bacteria</taxon>
        <taxon>Pseudomonadati</taxon>
        <taxon>Pseudomonadota</taxon>
        <taxon>Gammaproteobacteria</taxon>
        <taxon>Chromatiales</taxon>
        <taxon>Chromatiaceae</taxon>
        <taxon>Thiohalocapsa</taxon>
    </lineage>
</organism>